<gene>
    <name evidence="6" type="ORF">PGB34_08435</name>
</gene>
<dbReference type="SUPFAM" id="SSF53850">
    <property type="entry name" value="Periplasmic binding protein-like II"/>
    <property type="match status" value="1"/>
</dbReference>
<feature type="chain" id="PRO_5042179030" evidence="4">
    <location>
        <begin position="28"/>
        <end position="334"/>
    </location>
</feature>
<evidence type="ECO:0000313" key="7">
    <source>
        <dbReference type="Proteomes" id="UP001212602"/>
    </source>
</evidence>
<keyword evidence="7" id="KW-1185">Reference proteome</keyword>
<evidence type="ECO:0000313" key="6">
    <source>
        <dbReference type="EMBL" id="MDA7416391.1"/>
    </source>
</evidence>
<feature type="domain" description="SsuA/THI5-like" evidence="5">
    <location>
        <begin position="52"/>
        <end position="255"/>
    </location>
</feature>
<comment type="caution">
    <text evidence="6">The sequence shown here is derived from an EMBL/GenBank/DDBJ whole genome shotgun (WGS) entry which is preliminary data.</text>
</comment>
<name>A0AAE3SZZ6_9BURK</name>
<dbReference type="PROSITE" id="PS51318">
    <property type="entry name" value="TAT"/>
    <property type="match status" value="1"/>
</dbReference>
<dbReference type="PANTHER" id="PTHR30024:SF47">
    <property type="entry name" value="TAURINE-BINDING PERIPLASMIC PROTEIN"/>
    <property type="match status" value="1"/>
</dbReference>
<keyword evidence="3 4" id="KW-0732">Signal</keyword>
<dbReference type="CDD" id="cd13561">
    <property type="entry name" value="PBP2_SsuA_like_4"/>
    <property type="match status" value="1"/>
</dbReference>
<dbReference type="AlphaFoldDB" id="A0AAE3SZZ6"/>
<evidence type="ECO:0000256" key="2">
    <source>
        <dbReference type="ARBA" id="ARBA00010742"/>
    </source>
</evidence>
<proteinExistence type="inferred from homology"/>
<evidence type="ECO:0000259" key="5">
    <source>
        <dbReference type="Pfam" id="PF09084"/>
    </source>
</evidence>
<dbReference type="Gene3D" id="3.40.190.10">
    <property type="entry name" value="Periplasmic binding protein-like II"/>
    <property type="match status" value="2"/>
</dbReference>
<dbReference type="RefSeq" id="WP_271427611.1">
    <property type="nucleotide sequence ID" value="NZ_JAQIPB010000002.1"/>
</dbReference>
<comment type="similarity">
    <text evidence="2">Belongs to the bacterial solute-binding protein SsuA/TauA family.</text>
</comment>
<dbReference type="Pfam" id="PF09084">
    <property type="entry name" value="NMT1"/>
    <property type="match status" value="1"/>
</dbReference>
<comment type="subcellular location">
    <subcellularLocation>
        <location evidence="1">Periplasm</location>
    </subcellularLocation>
</comment>
<reference evidence="6" key="1">
    <citation type="submission" date="2023-01" db="EMBL/GenBank/DDBJ databases">
        <title>Xenophilus mangrovi sp. nov., isolated from soil of Mangrove nature reserve.</title>
        <authorList>
            <person name="Xu S."/>
            <person name="Liu Z."/>
            <person name="Xu Y."/>
        </authorList>
    </citation>
    <scope>NUCLEOTIDE SEQUENCE</scope>
    <source>
        <strain evidence="6">YW8</strain>
    </source>
</reference>
<dbReference type="Proteomes" id="UP001212602">
    <property type="component" value="Unassembled WGS sequence"/>
</dbReference>
<dbReference type="InterPro" id="IPR015168">
    <property type="entry name" value="SsuA/THI5"/>
</dbReference>
<feature type="signal peptide" evidence="4">
    <location>
        <begin position="1"/>
        <end position="27"/>
    </location>
</feature>
<dbReference type="PANTHER" id="PTHR30024">
    <property type="entry name" value="ALIPHATIC SULFONATES-BINDING PROTEIN-RELATED"/>
    <property type="match status" value="1"/>
</dbReference>
<evidence type="ECO:0000256" key="4">
    <source>
        <dbReference type="SAM" id="SignalP"/>
    </source>
</evidence>
<evidence type="ECO:0000256" key="1">
    <source>
        <dbReference type="ARBA" id="ARBA00004418"/>
    </source>
</evidence>
<sequence length="334" mass="35868">MPIPRRNFIGGALAASAAASLGLPALAQARAKVKVGYLHTPAVDGQMWLGIQSGSFAKQGLELEPVLFTTGLELFQAMIGGSLDVLATGAVLSNFPARGQGKVFLINNIEYATAQLWVREDSGIKSIADLRGKQISTTTGTTAHVFLDRALRSAGLDPTKDVRLVNQRMSEAVTSLISGAVPAVALWAPFDSVVRSKLPGARKIVDASAFFPQAAIVGGWAARNDYYEKNKAVLGRLIAGWLPANDQIVANPDAAAEQLQKTQYKEVPLADFKEQFKASKYHSAAEWRAKYADGTVTGWLQQVTDFFVQTANIPNALKAQQYFDASLFTGQVKA</sequence>
<accession>A0AAE3SZZ6</accession>
<dbReference type="InterPro" id="IPR006311">
    <property type="entry name" value="TAT_signal"/>
</dbReference>
<evidence type="ECO:0000256" key="3">
    <source>
        <dbReference type="ARBA" id="ARBA00022729"/>
    </source>
</evidence>
<dbReference type="GO" id="GO:0042597">
    <property type="term" value="C:periplasmic space"/>
    <property type="evidence" value="ECO:0007669"/>
    <property type="project" value="UniProtKB-SubCell"/>
</dbReference>
<organism evidence="6 7">
    <name type="scientific">Xenophilus arseniciresistens</name>
    <dbReference type="NCBI Taxonomy" id="1283306"/>
    <lineage>
        <taxon>Bacteria</taxon>
        <taxon>Pseudomonadati</taxon>
        <taxon>Pseudomonadota</taxon>
        <taxon>Betaproteobacteria</taxon>
        <taxon>Burkholderiales</taxon>
        <taxon>Comamonadaceae</taxon>
        <taxon>Xenophilus</taxon>
    </lineage>
</organism>
<dbReference type="EMBL" id="JAQIPB010000002">
    <property type="protein sequence ID" value="MDA7416391.1"/>
    <property type="molecule type" value="Genomic_DNA"/>
</dbReference>
<protein>
    <submittedName>
        <fullName evidence="6">ABC transporter substrate-binding protein</fullName>
    </submittedName>
</protein>